<protein>
    <submittedName>
        <fullName evidence="2">P-loop containing nucleoside triphosphate hydrolase protein</fullName>
    </submittedName>
</protein>
<dbReference type="Gene3D" id="3.40.50.300">
    <property type="entry name" value="P-loop containing nucleotide triphosphate hydrolases"/>
    <property type="match status" value="1"/>
</dbReference>
<accession>A0A8E2F840</accession>
<keyword evidence="2" id="KW-0378">Hydrolase</keyword>
<feature type="domain" description="AAA+ ATPase" evidence="1">
    <location>
        <begin position="417"/>
        <end position="540"/>
    </location>
</feature>
<dbReference type="GO" id="GO:0016887">
    <property type="term" value="F:ATP hydrolysis activity"/>
    <property type="evidence" value="ECO:0007669"/>
    <property type="project" value="InterPro"/>
</dbReference>
<dbReference type="PANTHER" id="PTHR46411:SF3">
    <property type="entry name" value="AAA+ ATPASE DOMAIN-CONTAINING PROTEIN"/>
    <property type="match status" value="1"/>
</dbReference>
<dbReference type="InterPro" id="IPR003959">
    <property type="entry name" value="ATPase_AAA_core"/>
</dbReference>
<dbReference type="Proteomes" id="UP000250140">
    <property type="component" value="Unassembled WGS sequence"/>
</dbReference>
<evidence type="ECO:0000313" key="3">
    <source>
        <dbReference type="Proteomes" id="UP000250140"/>
    </source>
</evidence>
<sequence>MDTVTENIDKELKVPKGSRCEVKSLAQKGDGEVQEKDAYLSSVRKPFVEYALVAEQVFNEKDKLEKTTVDINSPHLLSCLRDIVQYYPAEPLQFSEGVSFDSPLKLLNHHTDALVRWCEDAAEPGAKEHVHLLLDFLENEAGDKGREVKRLDIGLITSDLLWVIFKPGDLLYTQEYGHERLYRLVKTGYGDSCSSSGKFFELTCKYTNCDGSRVGTSNVNLKIWEKEEFVGISPSKITMLSLFPLRYLNDQEALQERLIKRGSRYLEIRGVQTFNYDGLFMYLKTPPYDHYDERAAYDGIWLPRSAAGRIVVDCKTFVEELRRQKEEFSTSNDDIENAACHGPEADPMLCPPYVYGFSLDMKERCKFFVDSLQDIEWAASAMDKLILPDTQRRLIRSLVTSYRFLDQARGEAHLKGKGLIVLLHGLPGSGKTLTAGNPLLEISTGELGSWGERISHELKRHLAYASIWHAIVLIDEADVFLEERQSGPGDQFEQNDLVAVFLRQLEYFQGILFLTSNRVQVFDRAIRSRIHLALQYHAPDIHRRRHEIELDITGCLDLVMKPEMNGREISNAVNTARTLAVSEQGKLKIEHLDTVLQVWYDFQLSLEEIQQKGSGSRIPA</sequence>
<dbReference type="Pfam" id="PF22942">
    <property type="entry name" value="DUF7025"/>
    <property type="match status" value="1"/>
</dbReference>
<gene>
    <name evidence="2" type="ORF">AOQ84DRAFT_334463</name>
</gene>
<proteinExistence type="predicted"/>
<dbReference type="AlphaFoldDB" id="A0A8E2F840"/>
<dbReference type="InterPro" id="IPR054289">
    <property type="entry name" value="DUF7025"/>
</dbReference>
<dbReference type="InterPro" id="IPR027417">
    <property type="entry name" value="P-loop_NTPase"/>
</dbReference>
<dbReference type="SUPFAM" id="SSF52540">
    <property type="entry name" value="P-loop containing nucleoside triphosphate hydrolases"/>
    <property type="match status" value="1"/>
</dbReference>
<dbReference type="OrthoDB" id="10042665at2759"/>
<evidence type="ECO:0000313" key="2">
    <source>
        <dbReference type="EMBL" id="OCL12316.1"/>
    </source>
</evidence>
<dbReference type="EMBL" id="KV748890">
    <property type="protein sequence ID" value="OCL12316.1"/>
    <property type="molecule type" value="Genomic_DNA"/>
</dbReference>
<dbReference type="InterPro" id="IPR003593">
    <property type="entry name" value="AAA+_ATPase"/>
</dbReference>
<reference evidence="2 3" key="1">
    <citation type="journal article" date="2016" name="Nat. Commun.">
        <title>Ectomycorrhizal ecology is imprinted in the genome of the dominant symbiotic fungus Cenococcum geophilum.</title>
        <authorList>
            <consortium name="DOE Joint Genome Institute"/>
            <person name="Peter M."/>
            <person name="Kohler A."/>
            <person name="Ohm R.A."/>
            <person name="Kuo A."/>
            <person name="Krutzmann J."/>
            <person name="Morin E."/>
            <person name="Arend M."/>
            <person name="Barry K.W."/>
            <person name="Binder M."/>
            <person name="Choi C."/>
            <person name="Clum A."/>
            <person name="Copeland A."/>
            <person name="Grisel N."/>
            <person name="Haridas S."/>
            <person name="Kipfer T."/>
            <person name="LaButti K."/>
            <person name="Lindquist E."/>
            <person name="Lipzen A."/>
            <person name="Maire R."/>
            <person name="Meier B."/>
            <person name="Mihaltcheva S."/>
            <person name="Molinier V."/>
            <person name="Murat C."/>
            <person name="Poggeler S."/>
            <person name="Quandt C.A."/>
            <person name="Sperisen C."/>
            <person name="Tritt A."/>
            <person name="Tisserant E."/>
            <person name="Crous P.W."/>
            <person name="Henrissat B."/>
            <person name="Nehls U."/>
            <person name="Egli S."/>
            <person name="Spatafora J.W."/>
            <person name="Grigoriev I.V."/>
            <person name="Martin F.M."/>
        </authorList>
    </citation>
    <scope>NUCLEOTIDE SEQUENCE [LARGE SCALE GENOMIC DNA]</scope>
    <source>
        <strain evidence="2 3">CBS 207.34</strain>
    </source>
</reference>
<dbReference type="Pfam" id="PF00004">
    <property type="entry name" value="AAA"/>
    <property type="match status" value="1"/>
</dbReference>
<name>A0A8E2F840_9PEZI</name>
<keyword evidence="3" id="KW-1185">Reference proteome</keyword>
<evidence type="ECO:0000259" key="1">
    <source>
        <dbReference type="SMART" id="SM00382"/>
    </source>
</evidence>
<dbReference type="SMART" id="SM00382">
    <property type="entry name" value="AAA"/>
    <property type="match status" value="1"/>
</dbReference>
<dbReference type="GO" id="GO:0005524">
    <property type="term" value="F:ATP binding"/>
    <property type="evidence" value="ECO:0007669"/>
    <property type="project" value="InterPro"/>
</dbReference>
<organism evidence="2 3">
    <name type="scientific">Glonium stellatum</name>
    <dbReference type="NCBI Taxonomy" id="574774"/>
    <lineage>
        <taxon>Eukaryota</taxon>
        <taxon>Fungi</taxon>
        <taxon>Dikarya</taxon>
        <taxon>Ascomycota</taxon>
        <taxon>Pezizomycotina</taxon>
        <taxon>Dothideomycetes</taxon>
        <taxon>Pleosporomycetidae</taxon>
        <taxon>Gloniales</taxon>
        <taxon>Gloniaceae</taxon>
        <taxon>Glonium</taxon>
    </lineage>
</organism>
<dbReference type="PANTHER" id="PTHR46411">
    <property type="entry name" value="FAMILY ATPASE, PUTATIVE-RELATED"/>
    <property type="match status" value="1"/>
</dbReference>